<dbReference type="Pfam" id="PF12143">
    <property type="entry name" value="PPO1_KFDV"/>
    <property type="match status" value="1"/>
</dbReference>
<dbReference type="SUPFAM" id="SSF48056">
    <property type="entry name" value="Di-copper centre-containing domain"/>
    <property type="match status" value="1"/>
</dbReference>
<keyword evidence="2 7" id="KW-0479">Metal-binding</keyword>
<feature type="binding site" evidence="7">
    <location>
        <position position="356"/>
    </location>
    <ligand>
        <name>Cu cation</name>
        <dbReference type="ChEBI" id="CHEBI:23378"/>
        <label>B</label>
    </ligand>
</feature>
<evidence type="ECO:0008006" key="15">
    <source>
        <dbReference type="Google" id="ProtNLM"/>
    </source>
</evidence>
<dbReference type="InterPro" id="IPR022740">
    <property type="entry name" value="Polyphenol_oxidase_C"/>
</dbReference>
<dbReference type="Gene3D" id="1.10.1280.10">
    <property type="entry name" value="Di-copper center containing domain from catechol oxidase"/>
    <property type="match status" value="1"/>
</dbReference>
<feature type="binding site" evidence="7">
    <location>
        <position position="323"/>
    </location>
    <ligand>
        <name>Cu cation</name>
        <dbReference type="ChEBI" id="CHEBI:23378"/>
        <label>B</label>
    </ligand>
</feature>
<feature type="binding site" evidence="7">
    <location>
        <position position="327"/>
    </location>
    <ligand>
        <name>Cu cation</name>
        <dbReference type="ChEBI" id="CHEBI:23378"/>
        <label>B</label>
    </ligand>
</feature>
<dbReference type="InterPro" id="IPR022739">
    <property type="entry name" value="Polyphenol_oxidase_cen"/>
</dbReference>
<organism evidence="13 14">
    <name type="scientific">Fraxinus pennsylvanica</name>
    <dbReference type="NCBI Taxonomy" id="56036"/>
    <lineage>
        <taxon>Eukaryota</taxon>
        <taxon>Viridiplantae</taxon>
        <taxon>Streptophyta</taxon>
        <taxon>Embryophyta</taxon>
        <taxon>Tracheophyta</taxon>
        <taxon>Spermatophyta</taxon>
        <taxon>Magnoliopsida</taxon>
        <taxon>eudicotyledons</taxon>
        <taxon>Gunneridae</taxon>
        <taxon>Pentapetalae</taxon>
        <taxon>asterids</taxon>
        <taxon>lamiids</taxon>
        <taxon>Lamiales</taxon>
        <taxon>Oleaceae</taxon>
        <taxon>Oleeae</taxon>
        <taxon>Fraxinus</taxon>
    </lineage>
</organism>
<evidence type="ECO:0000259" key="12">
    <source>
        <dbReference type="Pfam" id="PF12143"/>
    </source>
</evidence>
<evidence type="ECO:0000256" key="8">
    <source>
        <dbReference type="PIRSR" id="PIRSR000290-2"/>
    </source>
</evidence>
<keyword evidence="4" id="KW-0560">Oxidoreductase</keyword>
<sequence>MAALPLSWSFTTTTTSAPFVTRPSRMLIDAKRSDRFQVSCEQNQTGSTRSDEISHGKFDRRNVLLGMGGLFSAANLVSASSTFATPLEAPDFTKCSKGTNLNTGQPLDVDCCPPVTTEIIDYKLPPVTKMRFRPAAHLATKEYVAKYEKAVELMKALPADDPRNFMQQANVHCAYCNLTYDQVGDSDLKIQVHNSWHFYPWHRWYLYFYERILGKLIDDPTFGLPFWNWDNPKGMVMPAMFVNTSSSLFNARRNQIHLPPAATDLAYFGTQSVDTTQIISNNLTVMYNEMVRNVQTLEDFYGAKYNTGTQPDPGPGTVERGSHTALHVWVGEATSTGEDMGNFYSAGREPLFFSHHTNVDRLWTIWRDLRGSKAKDFVDSDWLNASYLFYDENAQLVRVKVADTLDNIKMGYEFQKVDTPWLKSRPVARAKKSKIASTTAAPSVDSIFPVKLDKVVKVLVPRPKKSRSKKDKENEEELLVIEGIEVDTAIFVKFDVFVNDEDDDPNTLDKAEYAGCFSLVPHKNSILSKTKIRLGLSELLEDLDVEDDENILVSLVPKAGGDNVTIGGIKIIYSS</sequence>
<evidence type="ECO:0000313" key="13">
    <source>
        <dbReference type="EMBL" id="CAI9784326.1"/>
    </source>
</evidence>
<dbReference type="InterPro" id="IPR002227">
    <property type="entry name" value="Tyrosinase_Cu-bd"/>
</dbReference>
<evidence type="ECO:0000256" key="6">
    <source>
        <dbReference type="ARBA" id="ARBA00023157"/>
    </source>
</evidence>
<accession>A0AAD2AE30</accession>
<dbReference type="EMBL" id="OU503055">
    <property type="protein sequence ID" value="CAI9784326.1"/>
    <property type="molecule type" value="Genomic_DNA"/>
</dbReference>
<dbReference type="GO" id="GO:0004097">
    <property type="term" value="F:catechol oxidase activity"/>
    <property type="evidence" value="ECO:0007669"/>
    <property type="project" value="InterPro"/>
</dbReference>
<dbReference type="PRINTS" id="PR00092">
    <property type="entry name" value="TYROSINASE"/>
</dbReference>
<dbReference type="InterPro" id="IPR050316">
    <property type="entry name" value="Tyrosinase/Hemocyanin"/>
</dbReference>
<proteinExistence type="inferred from homology"/>
<evidence type="ECO:0000256" key="5">
    <source>
        <dbReference type="ARBA" id="ARBA00023008"/>
    </source>
</evidence>
<evidence type="ECO:0000256" key="9">
    <source>
        <dbReference type="PIRSR" id="PIRSR000290-3"/>
    </source>
</evidence>
<comment type="similarity">
    <text evidence="1">Belongs to the tyrosinase family.</text>
</comment>
<feature type="binding site" evidence="7">
    <location>
        <position position="172"/>
    </location>
    <ligand>
        <name>Cu cation</name>
        <dbReference type="ChEBI" id="CHEBI:23378"/>
        <label>A</label>
    </ligand>
</feature>
<reference evidence="13" key="1">
    <citation type="submission" date="2023-05" db="EMBL/GenBank/DDBJ databases">
        <authorList>
            <person name="Huff M."/>
        </authorList>
    </citation>
    <scope>NUCLEOTIDE SEQUENCE</scope>
</reference>
<dbReference type="Pfam" id="PF00264">
    <property type="entry name" value="Tyrosinase"/>
    <property type="match status" value="1"/>
</dbReference>
<feature type="disulfide bond" evidence="8">
    <location>
        <begin position="111"/>
        <end position="173"/>
    </location>
</feature>
<gene>
    <name evidence="13" type="ORF">FPE_LOCUS31756</name>
</gene>
<feature type="binding site" evidence="7">
    <location>
        <position position="202"/>
    </location>
    <ligand>
        <name>Cu cation</name>
        <dbReference type="ChEBI" id="CHEBI:23378"/>
        <label>A</label>
    </ligand>
</feature>
<feature type="binding site" evidence="7">
    <location>
        <position position="193"/>
    </location>
    <ligand>
        <name>Cu cation</name>
        <dbReference type="ChEBI" id="CHEBI:23378"/>
        <label>A</label>
    </ligand>
</feature>
<keyword evidence="14" id="KW-1185">Reference proteome</keyword>
<dbReference type="InterPro" id="IPR008922">
    <property type="entry name" value="Di-copper_centre_dom_sf"/>
</dbReference>
<dbReference type="PIRSF" id="PIRSF000290">
    <property type="entry name" value="PPO_plant"/>
    <property type="match status" value="1"/>
</dbReference>
<evidence type="ECO:0000259" key="11">
    <source>
        <dbReference type="Pfam" id="PF12142"/>
    </source>
</evidence>
<evidence type="ECO:0000256" key="4">
    <source>
        <dbReference type="ARBA" id="ARBA00023002"/>
    </source>
</evidence>
<dbReference type="InterPro" id="IPR016213">
    <property type="entry name" value="Polyphenol_oxidase"/>
</dbReference>
<keyword evidence="3" id="KW-0883">Thioether bond</keyword>
<evidence type="ECO:0000256" key="3">
    <source>
        <dbReference type="ARBA" id="ARBA00022784"/>
    </source>
</evidence>
<feature type="disulfide bond" evidence="8">
    <location>
        <begin position="95"/>
        <end position="112"/>
    </location>
</feature>
<comment type="cofactor">
    <cofactor evidence="7">
        <name>Cu(2+)</name>
        <dbReference type="ChEBI" id="CHEBI:29036"/>
    </cofactor>
    <text evidence="7">Binds 2 copper ions per subunit.</text>
</comment>
<evidence type="ECO:0000256" key="1">
    <source>
        <dbReference type="ARBA" id="ARBA00009928"/>
    </source>
</evidence>
<dbReference type="GO" id="GO:0046872">
    <property type="term" value="F:metal ion binding"/>
    <property type="evidence" value="ECO:0007669"/>
    <property type="project" value="UniProtKB-KW"/>
</dbReference>
<feature type="domain" description="Polyphenol oxidase C-terminal" evidence="12">
    <location>
        <begin position="448"/>
        <end position="572"/>
    </location>
</feature>
<feature type="domain" description="Polyphenol oxidase central" evidence="11">
    <location>
        <begin position="376"/>
        <end position="426"/>
    </location>
</feature>
<feature type="domain" description="Tyrosinase copper-binding" evidence="10">
    <location>
        <begin position="163"/>
        <end position="368"/>
    </location>
</feature>
<evidence type="ECO:0000259" key="10">
    <source>
        <dbReference type="Pfam" id="PF00264"/>
    </source>
</evidence>
<dbReference type="PANTHER" id="PTHR11474">
    <property type="entry name" value="TYROSINASE FAMILY MEMBER"/>
    <property type="match status" value="1"/>
</dbReference>
<feature type="cross-link" description="2'-(S-cysteinyl)-histidine (Cys-His)" evidence="9">
    <location>
        <begin position="176"/>
        <end position="193"/>
    </location>
</feature>
<dbReference type="Proteomes" id="UP000834106">
    <property type="component" value="Chromosome 20"/>
</dbReference>
<name>A0AAD2AE30_9LAMI</name>
<dbReference type="GO" id="GO:0046148">
    <property type="term" value="P:pigment biosynthetic process"/>
    <property type="evidence" value="ECO:0007669"/>
    <property type="project" value="InterPro"/>
</dbReference>
<evidence type="ECO:0000256" key="7">
    <source>
        <dbReference type="PIRSR" id="PIRSR000290-1"/>
    </source>
</evidence>
<keyword evidence="5 7" id="KW-0186">Copper</keyword>
<evidence type="ECO:0000313" key="14">
    <source>
        <dbReference type="Proteomes" id="UP000834106"/>
    </source>
</evidence>
<dbReference type="Pfam" id="PF12142">
    <property type="entry name" value="PPO1_DWL"/>
    <property type="match status" value="1"/>
</dbReference>
<keyword evidence="6 8" id="KW-1015">Disulfide bond</keyword>
<evidence type="ECO:0000256" key="2">
    <source>
        <dbReference type="ARBA" id="ARBA00022723"/>
    </source>
</evidence>
<dbReference type="AlphaFoldDB" id="A0AAD2AE30"/>
<dbReference type="PANTHER" id="PTHR11474:SF95">
    <property type="entry name" value="POLYPHENOL OXIDASE, CHLOROPLASTIC-LIKE"/>
    <property type="match status" value="1"/>
</dbReference>
<protein>
    <recommendedName>
        <fullName evidence="15">Polyphenol oxidase</fullName>
    </recommendedName>
</protein>